<dbReference type="EMBL" id="CAGS01000711">
    <property type="protein sequence ID" value="CCF86137.1"/>
    <property type="molecule type" value="Genomic_DNA"/>
</dbReference>
<dbReference type="InterPro" id="IPR036267">
    <property type="entry name" value="RuvA_C_sf"/>
</dbReference>
<dbReference type="InterPro" id="IPR011114">
    <property type="entry name" value="RuvA_C"/>
</dbReference>
<dbReference type="GO" id="GO:0006281">
    <property type="term" value="P:DNA repair"/>
    <property type="evidence" value="ECO:0007669"/>
    <property type="project" value="UniProtKB-UniRule"/>
</dbReference>
<proteinExistence type="inferred from homology"/>
<keyword evidence="3 6" id="KW-0238">DNA-binding</keyword>
<evidence type="ECO:0000313" key="9">
    <source>
        <dbReference type="Proteomes" id="UP000004221"/>
    </source>
</evidence>
<comment type="function">
    <text evidence="6">The RuvA-RuvB-RuvC complex processes Holliday junction (HJ) DNA during genetic recombination and DNA repair, while the RuvA-RuvB complex plays an important role in the rescue of blocked DNA replication forks via replication fork reversal (RFR). RuvA specifically binds to HJ cruciform DNA, conferring on it an open structure. The RuvB hexamer acts as an ATP-dependent pump, pulling dsDNA into and through the RuvAB complex. HJ branch migration allows RuvC to scan DNA until it finds its consensus sequence, where it cleaves and resolves the cruciform DNA.</text>
</comment>
<comment type="caution">
    <text evidence="8">The sequence shown here is derived from an EMBL/GenBank/DDBJ whole genome shotgun (WGS) entry which is preliminary data.</text>
</comment>
<organism evidence="8 9">
    <name type="scientific">Nitrolancea hollandica Lb</name>
    <dbReference type="NCBI Taxonomy" id="1129897"/>
    <lineage>
        <taxon>Bacteria</taxon>
        <taxon>Pseudomonadati</taxon>
        <taxon>Thermomicrobiota</taxon>
        <taxon>Thermomicrobia</taxon>
        <taxon>Sphaerobacterales</taxon>
        <taxon>Sphaerobacterineae</taxon>
        <taxon>Sphaerobacteraceae</taxon>
        <taxon>Nitrolancea</taxon>
    </lineage>
</organism>
<comment type="domain">
    <text evidence="6">Has three domains with a flexible linker between the domains II and III and assumes an 'L' shape. Domain III is highly mobile and contacts RuvB.</text>
</comment>
<dbReference type="Gene3D" id="2.40.50.140">
    <property type="entry name" value="Nucleic acid-binding proteins"/>
    <property type="match status" value="1"/>
</dbReference>
<gene>
    <name evidence="6 8" type="primary">ruvA</name>
    <name evidence="8" type="ORF">NITHO_760016</name>
</gene>
<evidence type="ECO:0000256" key="1">
    <source>
        <dbReference type="ARBA" id="ARBA00022490"/>
    </source>
</evidence>
<keyword evidence="9" id="KW-1185">Reference proteome</keyword>
<dbReference type="GO" id="GO:0000400">
    <property type="term" value="F:four-way junction DNA binding"/>
    <property type="evidence" value="ECO:0007669"/>
    <property type="project" value="UniProtKB-UniRule"/>
</dbReference>
<comment type="similarity">
    <text evidence="6">Belongs to the RuvA family.</text>
</comment>
<feature type="domain" description="Helix-hairpin-helix DNA-binding motif class 1" evidence="7">
    <location>
        <begin position="76"/>
        <end position="95"/>
    </location>
</feature>
<comment type="caution">
    <text evidence="6">Lacks conserved residue(s) required for the propagation of feature annotation.</text>
</comment>
<dbReference type="SUPFAM" id="SSF47781">
    <property type="entry name" value="RuvA domain 2-like"/>
    <property type="match status" value="1"/>
</dbReference>
<dbReference type="SUPFAM" id="SSF50249">
    <property type="entry name" value="Nucleic acid-binding proteins"/>
    <property type="match status" value="1"/>
</dbReference>
<dbReference type="Pfam" id="PF07499">
    <property type="entry name" value="RuvA_C"/>
    <property type="match status" value="1"/>
</dbReference>
<keyword evidence="4 6" id="KW-0233">DNA recombination</keyword>
<evidence type="ECO:0000256" key="4">
    <source>
        <dbReference type="ARBA" id="ARBA00023172"/>
    </source>
</evidence>
<evidence type="ECO:0000256" key="6">
    <source>
        <dbReference type="HAMAP-Rule" id="MF_00031"/>
    </source>
</evidence>
<dbReference type="GO" id="GO:0005524">
    <property type="term" value="F:ATP binding"/>
    <property type="evidence" value="ECO:0007669"/>
    <property type="project" value="InterPro"/>
</dbReference>
<dbReference type="GO" id="GO:0009379">
    <property type="term" value="C:Holliday junction helicase complex"/>
    <property type="evidence" value="ECO:0007669"/>
    <property type="project" value="InterPro"/>
</dbReference>
<dbReference type="InterPro" id="IPR010994">
    <property type="entry name" value="RuvA_2-like"/>
</dbReference>
<dbReference type="AlphaFoldDB" id="I4EN74"/>
<keyword evidence="1 6" id="KW-0963">Cytoplasm</keyword>
<dbReference type="Gene3D" id="1.10.150.20">
    <property type="entry name" value="5' to 3' exonuclease, C-terminal subdomain"/>
    <property type="match status" value="1"/>
</dbReference>
<evidence type="ECO:0000256" key="3">
    <source>
        <dbReference type="ARBA" id="ARBA00023125"/>
    </source>
</evidence>
<dbReference type="GO" id="GO:0048476">
    <property type="term" value="C:Holliday junction resolvase complex"/>
    <property type="evidence" value="ECO:0007669"/>
    <property type="project" value="UniProtKB-UniRule"/>
</dbReference>
<dbReference type="Pfam" id="PF01330">
    <property type="entry name" value="RuvA_N"/>
    <property type="match status" value="1"/>
</dbReference>
<dbReference type="HAMAP" id="MF_00031">
    <property type="entry name" value="DNA_HJ_migration_RuvA"/>
    <property type="match status" value="1"/>
</dbReference>
<evidence type="ECO:0000256" key="2">
    <source>
        <dbReference type="ARBA" id="ARBA00022763"/>
    </source>
</evidence>
<comment type="subunit">
    <text evidence="6">Homotetramer. Forms an RuvA(8)-RuvB(12)-Holliday junction (HJ) complex. HJ DNA is sandwiched between 2 RuvA tetramers; dsDNA enters through RuvA and exits via RuvB. An RuvB hexamer assembles on each DNA strand where it exits the tetramer. Each RuvB hexamer is contacted by two RuvA subunits (via domain III) on 2 adjacent RuvB subunits; this complex drives branch migration. In the full resolvosome a probable DNA-RuvA(4)-RuvB(12)-RuvC(2) complex forms which resolves the HJ.</text>
</comment>
<dbReference type="GO" id="GO:0005737">
    <property type="term" value="C:cytoplasm"/>
    <property type="evidence" value="ECO:0007669"/>
    <property type="project" value="UniProtKB-SubCell"/>
</dbReference>
<dbReference type="GO" id="GO:0006310">
    <property type="term" value="P:DNA recombination"/>
    <property type="evidence" value="ECO:0007669"/>
    <property type="project" value="UniProtKB-UniRule"/>
</dbReference>
<dbReference type="Gene3D" id="1.10.8.10">
    <property type="entry name" value="DNA helicase RuvA subunit, C-terminal domain"/>
    <property type="match status" value="1"/>
</dbReference>
<keyword evidence="8" id="KW-0378">Hydrolase</keyword>
<keyword evidence="8" id="KW-0347">Helicase</keyword>
<dbReference type="Pfam" id="PF14520">
    <property type="entry name" value="HHH_5"/>
    <property type="match status" value="1"/>
</dbReference>
<dbReference type="CDD" id="cd14332">
    <property type="entry name" value="UBA_RuvA_C"/>
    <property type="match status" value="1"/>
</dbReference>
<dbReference type="GO" id="GO:0016787">
    <property type="term" value="F:hydrolase activity"/>
    <property type="evidence" value="ECO:0007669"/>
    <property type="project" value="UniProtKB-KW"/>
</dbReference>
<dbReference type="InterPro" id="IPR003583">
    <property type="entry name" value="Hlx-hairpin-Hlx_DNA-bd_motif"/>
</dbReference>
<evidence type="ECO:0000259" key="7">
    <source>
        <dbReference type="SMART" id="SM00278"/>
    </source>
</evidence>
<keyword evidence="2 6" id="KW-0227">DNA damage</keyword>
<dbReference type="GO" id="GO:0009378">
    <property type="term" value="F:four-way junction helicase activity"/>
    <property type="evidence" value="ECO:0007669"/>
    <property type="project" value="InterPro"/>
</dbReference>
<feature type="domain" description="Helix-hairpin-helix DNA-binding motif class 1" evidence="7">
    <location>
        <begin position="111"/>
        <end position="130"/>
    </location>
</feature>
<reference evidence="8 9" key="1">
    <citation type="journal article" date="2012" name="ISME J.">
        <title>Nitrification expanded: discovery, physiology and genomics of a nitrite-oxidizing bacterium from the phylum Chloroflexi.</title>
        <authorList>
            <person name="Sorokin D.Y."/>
            <person name="Lucker S."/>
            <person name="Vejmelkova D."/>
            <person name="Kostrikina N.A."/>
            <person name="Kleerebezem R."/>
            <person name="Rijpstra W.I."/>
            <person name="Damste J.S."/>
            <person name="Le Paslier D."/>
            <person name="Muyzer G."/>
            <person name="Wagner M."/>
            <person name="van Loosdrecht M.C."/>
            <person name="Daims H."/>
        </authorList>
    </citation>
    <scope>NUCLEOTIDE SEQUENCE [LARGE SCALE GENOMIC DNA]</scope>
    <source>
        <strain evidence="9">none</strain>
    </source>
</reference>
<dbReference type="InterPro" id="IPR000085">
    <property type="entry name" value="RuvA"/>
</dbReference>
<protein>
    <recommendedName>
        <fullName evidence="6">Holliday junction branch migration complex subunit RuvA</fullName>
    </recommendedName>
</protein>
<evidence type="ECO:0000313" key="8">
    <source>
        <dbReference type="EMBL" id="CCF86137.1"/>
    </source>
</evidence>
<keyword evidence="5 6" id="KW-0234">DNA repair</keyword>
<dbReference type="SUPFAM" id="SSF46929">
    <property type="entry name" value="DNA helicase RuvA subunit, C-terminal domain"/>
    <property type="match status" value="1"/>
</dbReference>
<feature type="region of interest" description="Domain I" evidence="6">
    <location>
        <begin position="4"/>
        <end position="67"/>
    </location>
</feature>
<dbReference type="NCBIfam" id="TIGR00084">
    <property type="entry name" value="ruvA"/>
    <property type="match status" value="1"/>
</dbReference>
<sequence length="196" mass="20799">MRIVISGIRGRIVQKAPGAVLVDVHGIILRVLTSQTTIADLADAGAEIELVTHLYVREDQLTLYGFTSPEELQLFELLLTVSGIGPKVALGILSAARPEAIQGAIAAEDITMLSRLPGIGKKTAQRIIFDLRGKLPEPAAAGRTSLVGADHEALEALQALGYSAAEARDALAGLERRDGQTVEERIFAALQALSRS</sequence>
<dbReference type="InterPro" id="IPR013849">
    <property type="entry name" value="DNA_helicase_Holl-junc_RuvA_I"/>
</dbReference>
<accession>I4EN74</accession>
<feature type="region of interest" description="Domain III" evidence="6">
    <location>
        <begin position="147"/>
        <end position="196"/>
    </location>
</feature>
<name>I4EN74_9BACT</name>
<keyword evidence="8" id="KW-0067">ATP-binding</keyword>
<dbReference type="InterPro" id="IPR012340">
    <property type="entry name" value="NA-bd_OB-fold"/>
</dbReference>
<evidence type="ECO:0000256" key="5">
    <source>
        <dbReference type="ARBA" id="ARBA00023204"/>
    </source>
</evidence>
<dbReference type="Proteomes" id="UP000004221">
    <property type="component" value="Unassembled WGS sequence"/>
</dbReference>
<comment type="subcellular location">
    <subcellularLocation>
        <location evidence="6">Cytoplasm</location>
    </subcellularLocation>
</comment>
<dbReference type="SMART" id="SM00278">
    <property type="entry name" value="HhH1"/>
    <property type="match status" value="2"/>
</dbReference>
<keyword evidence="8" id="KW-0547">Nucleotide-binding</keyword>